<comment type="subcellular location">
    <subcellularLocation>
        <location evidence="1">Membrane</location>
        <topology evidence="1">Multi-pass membrane protein</topology>
    </subcellularLocation>
</comment>
<dbReference type="InterPro" id="IPR029044">
    <property type="entry name" value="Nucleotide-diphossugar_trans"/>
</dbReference>
<gene>
    <name evidence="9" type="ORF">ACFSDX_01725</name>
</gene>
<keyword evidence="6 7" id="KW-0472">Membrane</keyword>
<dbReference type="EMBL" id="JBHUFD010000001">
    <property type="protein sequence ID" value="MFD1871128.1"/>
    <property type="molecule type" value="Genomic_DNA"/>
</dbReference>
<feature type="domain" description="Glycosyltransferase 2-like" evidence="8">
    <location>
        <begin position="8"/>
        <end position="169"/>
    </location>
</feature>
<dbReference type="Gene3D" id="3.90.550.10">
    <property type="entry name" value="Spore Coat Polysaccharide Biosynthesis Protein SpsA, Chain A"/>
    <property type="match status" value="1"/>
</dbReference>
<keyword evidence="10" id="KW-1185">Reference proteome</keyword>
<dbReference type="SUPFAM" id="SSF53448">
    <property type="entry name" value="Nucleotide-diphospho-sugar transferases"/>
    <property type="match status" value="1"/>
</dbReference>
<evidence type="ECO:0000256" key="4">
    <source>
        <dbReference type="ARBA" id="ARBA00022692"/>
    </source>
</evidence>
<organism evidence="9 10">
    <name type="scientific">Hymenobacter bucti</name>
    <dbReference type="NCBI Taxonomy" id="1844114"/>
    <lineage>
        <taxon>Bacteria</taxon>
        <taxon>Pseudomonadati</taxon>
        <taxon>Bacteroidota</taxon>
        <taxon>Cytophagia</taxon>
        <taxon>Cytophagales</taxon>
        <taxon>Hymenobacteraceae</taxon>
        <taxon>Hymenobacter</taxon>
    </lineage>
</organism>
<evidence type="ECO:0000313" key="10">
    <source>
        <dbReference type="Proteomes" id="UP001597197"/>
    </source>
</evidence>
<comment type="caution">
    <text evidence="9">The sequence shown here is derived from an EMBL/GenBank/DDBJ whole genome shotgun (WGS) entry which is preliminary data.</text>
</comment>
<evidence type="ECO:0000256" key="7">
    <source>
        <dbReference type="SAM" id="Phobius"/>
    </source>
</evidence>
<accession>A0ABW4QNJ2</accession>
<dbReference type="PANTHER" id="PTHR48090:SF1">
    <property type="entry name" value="PROPHAGE BACTOPRENOL GLUCOSYL TRANSFERASE HOMOLOG"/>
    <property type="match status" value="1"/>
</dbReference>
<feature type="transmembrane region" description="Helical" evidence="7">
    <location>
        <begin position="233"/>
        <end position="258"/>
    </location>
</feature>
<proteinExistence type="predicted"/>
<dbReference type="GO" id="GO:0016757">
    <property type="term" value="F:glycosyltransferase activity"/>
    <property type="evidence" value="ECO:0007669"/>
    <property type="project" value="UniProtKB-KW"/>
</dbReference>
<evidence type="ECO:0000256" key="5">
    <source>
        <dbReference type="ARBA" id="ARBA00022989"/>
    </source>
</evidence>
<dbReference type="Pfam" id="PF00535">
    <property type="entry name" value="Glycos_transf_2"/>
    <property type="match status" value="1"/>
</dbReference>
<sequence>MSVSPLLSVVVPVFDEEQLIDTLISRCLAALAEITDDFELICVDDGSRDQTLAALLAWRRRDPRLKVLALSRNFGHQAAYTAGLHAARGQYVAMMDGDLQDPPELLPRMYELLRHDAYDIAYGQRTDRAEDWGRQVLIKAFHGIFRSFSQLAEADNVGNFSMLNRRALDAFLSLHEKNRYLPGLRSFIGYRQVGVAYARQARHDGTLPKMSYKRLFALALDALFSFSDLPIKVCLYSGMVGMLVFLGAGIYVIFSKIVGIAPFGWSSLGLSIYFVGSIQLLFLGILGEYVFRIYRENQNRPLYFVQQYYNEE</sequence>
<dbReference type="InterPro" id="IPR050256">
    <property type="entry name" value="Glycosyltransferase_2"/>
</dbReference>
<dbReference type="InterPro" id="IPR001173">
    <property type="entry name" value="Glyco_trans_2-like"/>
</dbReference>
<dbReference type="PANTHER" id="PTHR48090">
    <property type="entry name" value="UNDECAPRENYL-PHOSPHATE 4-DEOXY-4-FORMAMIDO-L-ARABINOSE TRANSFERASE-RELATED"/>
    <property type="match status" value="1"/>
</dbReference>
<keyword evidence="5 7" id="KW-1133">Transmembrane helix</keyword>
<keyword evidence="4 7" id="KW-0812">Transmembrane</keyword>
<feature type="transmembrane region" description="Helical" evidence="7">
    <location>
        <begin position="270"/>
        <end position="291"/>
    </location>
</feature>
<evidence type="ECO:0000256" key="6">
    <source>
        <dbReference type="ARBA" id="ARBA00023136"/>
    </source>
</evidence>
<evidence type="ECO:0000256" key="3">
    <source>
        <dbReference type="ARBA" id="ARBA00022679"/>
    </source>
</evidence>
<reference evidence="10" key="1">
    <citation type="journal article" date="2019" name="Int. J. Syst. Evol. Microbiol.">
        <title>The Global Catalogue of Microorganisms (GCM) 10K type strain sequencing project: providing services to taxonomists for standard genome sequencing and annotation.</title>
        <authorList>
            <consortium name="The Broad Institute Genomics Platform"/>
            <consortium name="The Broad Institute Genome Sequencing Center for Infectious Disease"/>
            <person name="Wu L."/>
            <person name="Ma J."/>
        </authorList>
    </citation>
    <scope>NUCLEOTIDE SEQUENCE [LARGE SCALE GENOMIC DNA]</scope>
    <source>
        <strain evidence="10">CGMCC 1.15795</strain>
    </source>
</reference>
<evidence type="ECO:0000256" key="2">
    <source>
        <dbReference type="ARBA" id="ARBA00022676"/>
    </source>
</evidence>
<dbReference type="EC" id="2.4.-.-" evidence="9"/>
<dbReference type="CDD" id="cd04187">
    <property type="entry name" value="DPM1_like_bac"/>
    <property type="match status" value="1"/>
</dbReference>
<dbReference type="Proteomes" id="UP001597197">
    <property type="component" value="Unassembled WGS sequence"/>
</dbReference>
<evidence type="ECO:0000313" key="9">
    <source>
        <dbReference type="EMBL" id="MFD1871128.1"/>
    </source>
</evidence>
<protein>
    <submittedName>
        <fullName evidence="9">Glycosyltransferase family 2 protein</fullName>
        <ecNumber evidence="9">2.4.-.-</ecNumber>
    </submittedName>
</protein>
<name>A0ABW4QNJ2_9BACT</name>
<evidence type="ECO:0000259" key="8">
    <source>
        <dbReference type="Pfam" id="PF00535"/>
    </source>
</evidence>
<evidence type="ECO:0000256" key="1">
    <source>
        <dbReference type="ARBA" id="ARBA00004141"/>
    </source>
</evidence>
<dbReference type="RefSeq" id="WP_382319387.1">
    <property type="nucleotide sequence ID" value="NZ_JBHUIA010000001.1"/>
</dbReference>
<keyword evidence="3 9" id="KW-0808">Transferase</keyword>
<keyword evidence="2 9" id="KW-0328">Glycosyltransferase</keyword>